<gene>
    <name evidence="11" type="ordered locus">PB2503_11609</name>
</gene>
<evidence type="ECO:0000256" key="4">
    <source>
        <dbReference type="ARBA" id="ARBA00022475"/>
    </source>
</evidence>
<dbReference type="GO" id="GO:0005886">
    <property type="term" value="C:plasma membrane"/>
    <property type="evidence" value="ECO:0007669"/>
    <property type="project" value="UniProtKB-SubCell"/>
</dbReference>
<dbReference type="NCBIfam" id="TIGR00915">
    <property type="entry name" value="2A0602"/>
    <property type="match status" value="1"/>
</dbReference>
<dbReference type="eggNOG" id="COG0841">
    <property type="taxonomic scope" value="Bacteria"/>
</dbReference>
<evidence type="ECO:0000256" key="6">
    <source>
        <dbReference type="ARBA" id="ARBA00022692"/>
    </source>
</evidence>
<keyword evidence="8 9" id="KW-0472">Membrane</keyword>
<feature type="transmembrane region" description="Helical" evidence="9">
    <location>
        <begin position="1015"/>
        <end position="1041"/>
    </location>
</feature>
<dbReference type="KEGG" id="pbr:PB2503_11609"/>
<dbReference type="AlphaFoldDB" id="E0TCY4"/>
<evidence type="ECO:0000313" key="11">
    <source>
        <dbReference type="EMBL" id="ADM10367.1"/>
    </source>
</evidence>
<keyword evidence="12" id="KW-1185">Reference proteome</keyword>
<feature type="transmembrane region" description="Helical" evidence="9">
    <location>
        <begin position="938"/>
        <end position="961"/>
    </location>
</feature>
<evidence type="ECO:0000256" key="5">
    <source>
        <dbReference type="ARBA" id="ARBA00022519"/>
    </source>
</evidence>
<dbReference type="PRINTS" id="PR00702">
    <property type="entry name" value="ACRIFLAVINRP"/>
</dbReference>
<feature type="transmembrane region" description="Helical" evidence="9">
    <location>
        <begin position="367"/>
        <end position="391"/>
    </location>
</feature>
<evidence type="ECO:0000313" key="12">
    <source>
        <dbReference type="Proteomes" id="UP000001302"/>
    </source>
</evidence>
<keyword evidence="7 9" id="KW-1133">Transmembrane helix</keyword>
<evidence type="ECO:0000256" key="9">
    <source>
        <dbReference type="RuleBase" id="RU364070"/>
    </source>
</evidence>
<dbReference type="HOGENOM" id="CLU_002755_0_0_5"/>
<organism evidence="11 12">
    <name type="scientific">Parvularcula bermudensis (strain ATCC BAA-594 / HTCC2503 / KCTC 12087)</name>
    <dbReference type="NCBI Taxonomy" id="314260"/>
    <lineage>
        <taxon>Bacteria</taxon>
        <taxon>Pseudomonadati</taxon>
        <taxon>Pseudomonadota</taxon>
        <taxon>Alphaproteobacteria</taxon>
        <taxon>Parvularculales</taxon>
        <taxon>Parvularculaceae</taxon>
        <taxon>Parvularcula</taxon>
    </lineage>
</organism>
<reference evidence="11 12" key="2">
    <citation type="journal article" date="2011" name="J. Bacteriol.">
        <title>Complete genome sequence of strain HTCC2503T of Parvularcula bermudensis, the type species of the order "Parvularculales" in the class Alphaproteobacteria.</title>
        <authorList>
            <person name="Oh H.M."/>
            <person name="Kang I."/>
            <person name="Vergin K.L."/>
            <person name="Kang D."/>
            <person name="Rhee K.H."/>
            <person name="Giovannoni S.J."/>
            <person name="Cho J.C."/>
        </authorList>
    </citation>
    <scope>NUCLEOTIDE SEQUENCE [LARGE SCALE GENOMIC DNA]</scope>
    <source>
        <strain evidence="12">ATCC BAA-594 / HTCC2503 / KCTC 12087</strain>
    </source>
</reference>
<accession>E0TCY4</accession>
<feature type="transmembrane region" description="Helical" evidence="9">
    <location>
        <begin position="912"/>
        <end position="932"/>
    </location>
</feature>
<dbReference type="Gene3D" id="3.30.2090.10">
    <property type="entry name" value="Multidrug efflux transporter AcrB TolC docking domain, DN and DC subdomains"/>
    <property type="match status" value="2"/>
</dbReference>
<evidence type="ECO:0000256" key="2">
    <source>
        <dbReference type="ARBA" id="ARBA00010942"/>
    </source>
</evidence>
<feature type="transmembrane region" description="Helical" evidence="9">
    <location>
        <begin position="888"/>
        <end position="905"/>
    </location>
</feature>
<feature type="transmembrane region" description="Helical" evidence="9">
    <location>
        <begin position="551"/>
        <end position="571"/>
    </location>
</feature>
<keyword evidence="4" id="KW-1003">Cell membrane</keyword>
<dbReference type="FunFam" id="3.30.2090.10:FF:000001">
    <property type="entry name" value="Efflux pump membrane transporter"/>
    <property type="match status" value="1"/>
</dbReference>
<feature type="transmembrane region" description="Helical" evidence="9">
    <location>
        <begin position="471"/>
        <end position="494"/>
    </location>
</feature>
<dbReference type="InterPro" id="IPR001036">
    <property type="entry name" value="Acrflvin-R"/>
</dbReference>
<dbReference type="InterPro" id="IPR027463">
    <property type="entry name" value="AcrB_DN_DC_subdom"/>
</dbReference>
<dbReference type="Gene3D" id="3.30.70.1430">
    <property type="entry name" value="Multidrug efflux transporter AcrB pore domain"/>
    <property type="match status" value="2"/>
</dbReference>
<dbReference type="GO" id="GO:0042910">
    <property type="term" value="F:xenobiotic transmembrane transporter activity"/>
    <property type="evidence" value="ECO:0007669"/>
    <property type="project" value="TreeGrafter"/>
</dbReference>
<evidence type="ECO:0000256" key="3">
    <source>
        <dbReference type="ARBA" id="ARBA00022448"/>
    </source>
</evidence>
<dbReference type="STRING" id="314260.PB2503_11609"/>
<feature type="region of interest" description="Disordered" evidence="10">
    <location>
        <begin position="1051"/>
        <end position="1071"/>
    </location>
</feature>
<name>E0TCY4_PARBH</name>
<comment type="similarity">
    <text evidence="2 9">Belongs to the resistance-nodulation-cell division (RND) (TC 2.A.6) family.</text>
</comment>
<dbReference type="Gene3D" id="3.30.70.1320">
    <property type="entry name" value="Multidrug efflux transporter AcrB pore domain like"/>
    <property type="match status" value="1"/>
</dbReference>
<dbReference type="FunFam" id="1.20.1640.10:FF:000001">
    <property type="entry name" value="Efflux pump membrane transporter"/>
    <property type="match status" value="1"/>
</dbReference>
<keyword evidence="5 9" id="KW-0997">Cell inner membrane</keyword>
<protein>
    <recommendedName>
        <fullName evidence="9">Efflux pump membrane transporter</fullName>
    </recommendedName>
</protein>
<feature type="transmembrane region" description="Helical" evidence="9">
    <location>
        <begin position="982"/>
        <end position="1003"/>
    </location>
</feature>
<dbReference type="InterPro" id="IPR004764">
    <property type="entry name" value="MdtF-like"/>
</dbReference>
<dbReference type="PANTHER" id="PTHR32063">
    <property type="match status" value="1"/>
</dbReference>
<reference evidence="12" key="1">
    <citation type="submission" date="2010-08" db="EMBL/GenBank/DDBJ databases">
        <title>Genome sequence of Parvularcula bermudensis HTCC2503.</title>
        <authorList>
            <person name="Kang D.-M."/>
            <person name="Oh H.-M."/>
            <person name="Cho J.-C."/>
        </authorList>
    </citation>
    <scope>NUCLEOTIDE SEQUENCE [LARGE SCALE GENOMIC DNA]</scope>
    <source>
        <strain evidence="12">ATCC BAA-594 / HTCC2503 / KCTC 12087</strain>
    </source>
</reference>
<dbReference type="Pfam" id="PF00873">
    <property type="entry name" value="ACR_tran"/>
    <property type="match status" value="1"/>
</dbReference>
<dbReference type="SUPFAM" id="SSF82693">
    <property type="entry name" value="Multidrug efflux transporter AcrB pore domain, PN1, PN2, PC1 and PC2 subdomains"/>
    <property type="match status" value="3"/>
</dbReference>
<comment type="caution">
    <text evidence="9">Lacks conserved residue(s) required for the propagation of feature annotation.</text>
</comment>
<evidence type="ECO:0000256" key="10">
    <source>
        <dbReference type="SAM" id="MobiDB-lite"/>
    </source>
</evidence>
<evidence type="ECO:0000256" key="1">
    <source>
        <dbReference type="ARBA" id="ARBA00004429"/>
    </source>
</evidence>
<dbReference type="GO" id="GO:0009636">
    <property type="term" value="P:response to toxic substance"/>
    <property type="evidence" value="ECO:0007669"/>
    <property type="project" value="UniProtKB-ARBA"/>
</dbReference>
<dbReference type="FunFam" id="3.30.2090.10:FF:000002">
    <property type="entry name" value="Efflux pump membrane transporter"/>
    <property type="match status" value="1"/>
</dbReference>
<dbReference type="Proteomes" id="UP000001302">
    <property type="component" value="Chromosome"/>
</dbReference>
<dbReference type="NCBIfam" id="NF000282">
    <property type="entry name" value="RND_permease_1"/>
    <property type="match status" value="1"/>
</dbReference>
<dbReference type="Gene3D" id="1.20.1640.10">
    <property type="entry name" value="Multidrug efflux transporter AcrB transmembrane domain"/>
    <property type="match status" value="2"/>
</dbReference>
<dbReference type="GO" id="GO:0015562">
    <property type="term" value="F:efflux transmembrane transporter activity"/>
    <property type="evidence" value="ECO:0007669"/>
    <property type="project" value="InterPro"/>
</dbReference>
<dbReference type="SUPFAM" id="SSF82714">
    <property type="entry name" value="Multidrug efflux transporter AcrB TolC docking domain, DN and DC subdomains"/>
    <property type="match status" value="2"/>
</dbReference>
<dbReference type="EMBL" id="CP002156">
    <property type="protein sequence ID" value="ADM10367.1"/>
    <property type="molecule type" value="Genomic_DNA"/>
</dbReference>
<dbReference type="SUPFAM" id="SSF82866">
    <property type="entry name" value="Multidrug efflux transporter AcrB transmembrane domain"/>
    <property type="match status" value="2"/>
</dbReference>
<evidence type="ECO:0000256" key="7">
    <source>
        <dbReference type="ARBA" id="ARBA00022989"/>
    </source>
</evidence>
<dbReference type="OrthoDB" id="9807350at2"/>
<dbReference type="RefSeq" id="WP_013301341.1">
    <property type="nucleotide sequence ID" value="NC_014414.1"/>
</dbReference>
<feature type="transmembrane region" description="Helical" evidence="9">
    <location>
        <begin position="344"/>
        <end position="360"/>
    </location>
</feature>
<dbReference type="FunFam" id="3.30.70.1430:FF:000001">
    <property type="entry name" value="Efflux pump membrane transporter"/>
    <property type="match status" value="1"/>
</dbReference>
<comment type="subcellular location">
    <subcellularLocation>
        <location evidence="1 9">Cell inner membrane</location>
        <topology evidence="1 9">Multi-pass membrane protein</topology>
    </subcellularLocation>
</comment>
<feature type="transmembrane region" description="Helical" evidence="9">
    <location>
        <begin position="438"/>
        <end position="459"/>
    </location>
</feature>
<evidence type="ECO:0000256" key="8">
    <source>
        <dbReference type="ARBA" id="ARBA00023136"/>
    </source>
</evidence>
<keyword evidence="3 9" id="KW-0813">Transport</keyword>
<proteinExistence type="inferred from homology"/>
<dbReference type="PANTHER" id="PTHR32063:SF13">
    <property type="entry name" value="MULTIDRUG EFFLUX PUMP SUBUNIT ACRB-RELATED"/>
    <property type="match status" value="1"/>
</dbReference>
<keyword evidence="6 9" id="KW-0812">Transmembrane</keyword>
<dbReference type="Gene3D" id="3.30.70.1440">
    <property type="entry name" value="Multidrug efflux transporter AcrB pore domain"/>
    <property type="match status" value="1"/>
</dbReference>
<sequence>MGTFFIDRPVLAWVISIIIMLAGVMALRVLPVAQYPDIASPSVSINANYPGASARAVEDSVTQVIERQMTGLDGLTYFSSTSSSSGTSSITLTFSPGTDPDIAQVQVQNKLSQATPLLPDVVQRQGVSVTKSNSSFLLIVGATSPTGEYDQTDIADWLRSNLVDPVSRIDGVGNLQLFGAQYAMRIWLDPDQLSAFGLTPGDVVAAIREQNTQVSSGELGGAPSLAGQEITATITLQSLLSTPEEFKNIFLKTTQEGGDVRLRDVARVELGAESYNFVALWNGKPASGFGVNLAAGANALDTAEAVKARIGELIELNLPEGMEIIYPFDSTPFVEKSIHEVEKTLYEAIGLVLIVMLVFLQSFRATIVPMIAVPVVLLGTFAILLAFGFSINTLTMFAMVLAIGLLVDDAIVVVENVERVIEEDGLSAPEATRKSMTQITGALIGIATVLSAVFVPMAFFPGSAGIIYRQFSITIVSAMILSVVVAIVLSPALCAKLLKAKPHKETTKAEGAGASPEGRGIVAAAADGFNRGFTAMTTRYVRLVKALVTRFQVVGLVIYGGLLVLAAILFLRIPTAFLPNEDQGSAIVLAQLPPLATLDRTETVMGSIRDYFLEDEEEAVRGLFTISGFSFAGQGQNQGLAFVRLKDWEERKSEGLAANDVAGRASGAFSQFVEGQAFTIVPPPISSLGNASGFNLYLQDRGNVGHDGLLAARNQLLGMAAQNPKVVGVRPNGLEDNPQFNIKVDAQKAQALGLSLGTVNTTLSTALGGLYVNDFVDRGRIKRVYVQAEAPYRMMPEDIEKIRVRNASGDMIPLNAFTEMEWSYGSPQLQRYNGVSAMNIQGQAAPGISSGEAMAEMARMIGDLPSGIGFEWTGLSLEEQTSGSQTPLLYALSILIVFLCLAALYESWTIPVSVLLVMPLGIAGALLATWSRGLANDIFFQVGMLTTIGLASKNAILVVEFAKDLEARGYALVEATVEAARVRLRPILMTSLAFGFGVVPLALSSGAGAAARTAIGSAVVGGVLASTIFGIFFAPLFYVLIRRLTGARRRSETASADTGPGTEPTIAQPAE</sequence>